<gene>
    <name evidence="2" type="ORF">C5748_13610</name>
</gene>
<dbReference type="Proteomes" id="UP000239434">
    <property type="component" value="Unassembled WGS sequence"/>
</dbReference>
<organism evidence="2 3">
    <name type="scientific">Phyllobacterium phragmitis</name>
    <dbReference type="NCBI Taxonomy" id="2670329"/>
    <lineage>
        <taxon>Bacteria</taxon>
        <taxon>Pseudomonadati</taxon>
        <taxon>Pseudomonadota</taxon>
        <taxon>Alphaproteobacteria</taxon>
        <taxon>Hyphomicrobiales</taxon>
        <taxon>Phyllobacteriaceae</taxon>
        <taxon>Phyllobacterium</taxon>
    </lineage>
</organism>
<evidence type="ECO:0000313" key="3">
    <source>
        <dbReference type="Proteomes" id="UP000239434"/>
    </source>
</evidence>
<reference evidence="2 3" key="1">
    <citation type="submission" date="2018-02" db="EMBL/GenBank/DDBJ databases">
        <title>The draft genome of Phyllobacterium sp. 1N-3.</title>
        <authorList>
            <person name="Liu L."/>
            <person name="Li L."/>
            <person name="Zhang X."/>
            <person name="Wang T."/>
            <person name="Liang L."/>
        </authorList>
    </citation>
    <scope>NUCLEOTIDE SEQUENCE [LARGE SCALE GENOMIC DNA]</scope>
    <source>
        <strain evidence="2 3">1N-3</strain>
    </source>
</reference>
<comment type="caution">
    <text evidence="2">The sequence shown here is derived from an EMBL/GenBank/DDBJ whole genome shotgun (WGS) entry which is preliminary data.</text>
</comment>
<protein>
    <submittedName>
        <fullName evidence="2">Uncharacterized protein</fullName>
    </submittedName>
</protein>
<dbReference type="EMBL" id="PVBR01000009">
    <property type="protein sequence ID" value="PRD42819.1"/>
    <property type="molecule type" value="Genomic_DNA"/>
</dbReference>
<evidence type="ECO:0000313" key="2">
    <source>
        <dbReference type="EMBL" id="PRD42819.1"/>
    </source>
</evidence>
<evidence type="ECO:0000256" key="1">
    <source>
        <dbReference type="SAM" id="MobiDB-lite"/>
    </source>
</evidence>
<feature type="region of interest" description="Disordered" evidence="1">
    <location>
        <begin position="84"/>
        <end position="117"/>
    </location>
</feature>
<name>A0A2S9IQM3_9HYPH</name>
<keyword evidence="3" id="KW-1185">Reference proteome</keyword>
<accession>A0A2S9IQM3</accession>
<proteinExistence type="predicted"/>
<sequence length="117" mass="11947">MGSLLMGLVGARGVGRAACSNTPLCPPERLSKGGHLPHKEGDWLTPLLAPILQQLRLVPNAHEGVISPLVGEMPALRQTLRRAEGGGSSGAIHHSAASLTGTGRKSSGKCVSALITG</sequence>
<dbReference type="AlphaFoldDB" id="A0A2S9IQM3"/>